<dbReference type="InterPro" id="IPR051678">
    <property type="entry name" value="AGP_Transferase"/>
</dbReference>
<sequence length="253" mass="26676">MAHRIISSLGLPWATPEPIGEEHSASGRTGLRLTFVAGATGQAGWPDVGNQLVQALTALHQVQPRQVEALSSPRAWCGGHDWSGIVQQRLVPRLPPTARTLAVAVVEDVLAVETGAPARLVHGDFGMHNILWDGQEITGVIDWDHAAWGDPAIDIAPLIGTFGAADLRSAFEPAILERALVHRATLPLQVAAAATIVGNRALCDHALRNFCTRSEAGTLYDPGGLTPPDARPKRAARSIARSARSGGSSTSNS</sequence>
<evidence type="ECO:0000256" key="1">
    <source>
        <dbReference type="SAM" id="MobiDB-lite"/>
    </source>
</evidence>
<feature type="region of interest" description="Disordered" evidence="1">
    <location>
        <begin position="221"/>
        <end position="253"/>
    </location>
</feature>
<dbReference type="STRING" id="648782.SAMN04488554_1497"/>
<feature type="domain" description="Aminoglycoside phosphotransferase" evidence="2">
    <location>
        <begin position="5"/>
        <end position="179"/>
    </location>
</feature>
<evidence type="ECO:0000313" key="3">
    <source>
        <dbReference type="EMBL" id="SEE08967.1"/>
    </source>
</evidence>
<dbReference type="EMBL" id="FNTX01000001">
    <property type="protein sequence ID" value="SEE08967.1"/>
    <property type="molecule type" value="Genomic_DNA"/>
</dbReference>
<name>A0A1H5FZY2_9MICO</name>
<dbReference type="Proteomes" id="UP000199220">
    <property type="component" value="Unassembled WGS sequence"/>
</dbReference>
<evidence type="ECO:0000259" key="2">
    <source>
        <dbReference type="Pfam" id="PF01636"/>
    </source>
</evidence>
<dbReference type="InterPro" id="IPR011009">
    <property type="entry name" value="Kinase-like_dom_sf"/>
</dbReference>
<dbReference type="PANTHER" id="PTHR21310:SF40">
    <property type="entry name" value="AMINOGLYCOSIDE PHOSPHOTRANSFERASE DOMAIN-CONTAINING PROTEIN-RELATED"/>
    <property type="match status" value="1"/>
</dbReference>
<organism evidence="3 4">
    <name type="scientific">Ruania alba</name>
    <dbReference type="NCBI Taxonomy" id="648782"/>
    <lineage>
        <taxon>Bacteria</taxon>
        <taxon>Bacillati</taxon>
        <taxon>Actinomycetota</taxon>
        <taxon>Actinomycetes</taxon>
        <taxon>Micrococcales</taxon>
        <taxon>Ruaniaceae</taxon>
        <taxon>Ruania</taxon>
    </lineage>
</organism>
<dbReference type="InterPro" id="IPR002575">
    <property type="entry name" value="Aminoglycoside_PTrfase"/>
</dbReference>
<dbReference type="AlphaFoldDB" id="A0A1H5FZY2"/>
<gene>
    <name evidence="3" type="ORF">SAMN04488554_1497</name>
</gene>
<accession>A0A1H5FZY2</accession>
<reference evidence="4" key="1">
    <citation type="submission" date="2016-10" db="EMBL/GenBank/DDBJ databases">
        <authorList>
            <person name="Varghese N."/>
            <person name="Submissions S."/>
        </authorList>
    </citation>
    <scope>NUCLEOTIDE SEQUENCE [LARGE SCALE GENOMIC DNA]</scope>
    <source>
        <strain evidence="4">DSM 21368</strain>
    </source>
</reference>
<dbReference type="Pfam" id="PF01636">
    <property type="entry name" value="APH"/>
    <property type="match status" value="1"/>
</dbReference>
<keyword evidence="4" id="KW-1185">Reference proteome</keyword>
<dbReference type="SUPFAM" id="SSF56112">
    <property type="entry name" value="Protein kinase-like (PK-like)"/>
    <property type="match status" value="1"/>
</dbReference>
<dbReference type="PANTHER" id="PTHR21310">
    <property type="entry name" value="AMINOGLYCOSIDE PHOSPHOTRANSFERASE-RELATED-RELATED"/>
    <property type="match status" value="1"/>
</dbReference>
<proteinExistence type="predicted"/>
<feature type="compositionally biased region" description="Low complexity" evidence="1">
    <location>
        <begin position="237"/>
        <end position="253"/>
    </location>
</feature>
<keyword evidence="3" id="KW-0808">Transferase</keyword>
<dbReference type="GO" id="GO:0016740">
    <property type="term" value="F:transferase activity"/>
    <property type="evidence" value="ECO:0007669"/>
    <property type="project" value="UniProtKB-KW"/>
</dbReference>
<dbReference type="Gene3D" id="3.90.1200.10">
    <property type="match status" value="1"/>
</dbReference>
<evidence type="ECO:0000313" key="4">
    <source>
        <dbReference type="Proteomes" id="UP000199220"/>
    </source>
</evidence>
<protein>
    <submittedName>
        <fullName evidence="3">Phosphotransferase enzyme family protein</fullName>
    </submittedName>
</protein>